<accession>A0ABD0XF94</accession>
<dbReference type="Proteomes" id="UP001557470">
    <property type="component" value="Unassembled WGS sequence"/>
</dbReference>
<evidence type="ECO:0000313" key="1">
    <source>
        <dbReference type="EMBL" id="KAL0984118.1"/>
    </source>
</evidence>
<dbReference type="InterPro" id="IPR013083">
    <property type="entry name" value="Znf_RING/FYVE/PHD"/>
</dbReference>
<dbReference type="AlphaFoldDB" id="A0ABD0XF94"/>
<comment type="caution">
    <text evidence="1">The sequence shown here is derived from an EMBL/GenBank/DDBJ whole genome shotgun (WGS) entry which is preliminary data.</text>
</comment>
<dbReference type="EMBL" id="JAGEUA010000004">
    <property type="protein sequence ID" value="KAL0984118.1"/>
    <property type="molecule type" value="Genomic_DNA"/>
</dbReference>
<evidence type="ECO:0000313" key="2">
    <source>
        <dbReference type="Proteomes" id="UP001557470"/>
    </source>
</evidence>
<sequence>MACKPTSTVGSRGIENARVCSDHFVKDELSQLCQASREETSGADTDDWIECTTCSKWYHSVFVGHPPTEGD</sequence>
<organism evidence="1 2">
    <name type="scientific">Umbra pygmaea</name>
    <name type="common">Eastern mudminnow</name>
    <dbReference type="NCBI Taxonomy" id="75934"/>
    <lineage>
        <taxon>Eukaryota</taxon>
        <taxon>Metazoa</taxon>
        <taxon>Chordata</taxon>
        <taxon>Craniata</taxon>
        <taxon>Vertebrata</taxon>
        <taxon>Euteleostomi</taxon>
        <taxon>Actinopterygii</taxon>
        <taxon>Neopterygii</taxon>
        <taxon>Teleostei</taxon>
        <taxon>Protacanthopterygii</taxon>
        <taxon>Esociformes</taxon>
        <taxon>Umbridae</taxon>
        <taxon>Umbra</taxon>
    </lineage>
</organism>
<dbReference type="Gene3D" id="3.30.40.10">
    <property type="entry name" value="Zinc/RING finger domain, C3HC4 (zinc finger)"/>
    <property type="match status" value="1"/>
</dbReference>
<proteinExistence type="predicted"/>
<dbReference type="SUPFAM" id="SSF57903">
    <property type="entry name" value="FYVE/PHD zinc finger"/>
    <property type="match status" value="1"/>
</dbReference>
<gene>
    <name evidence="1" type="ORF">UPYG_G00137320</name>
</gene>
<protein>
    <submittedName>
        <fullName evidence="1">Uncharacterized protein</fullName>
    </submittedName>
</protein>
<reference evidence="1 2" key="1">
    <citation type="submission" date="2024-06" db="EMBL/GenBank/DDBJ databases">
        <authorList>
            <person name="Pan Q."/>
            <person name="Wen M."/>
            <person name="Jouanno E."/>
            <person name="Zahm M."/>
            <person name="Klopp C."/>
            <person name="Cabau C."/>
            <person name="Louis A."/>
            <person name="Berthelot C."/>
            <person name="Parey E."/>
            <person name="Roest Crollius H."/>
            <person name="Montfort J."/>
            <person name="Robinson-Rechavi M."/>
            <person name="Bouchez O."/>
            <person name="Lampietro C."/>
            <person name="Lopez Roques C."/>
            <person name="Donnadieu C."/>
            <person name="Postlethwait J."/>
            <person name="Bobe J."/>
            <person name="Verreycken H."/>
            <person name="Guiguen Y."/>
        </authorList>
    </citation>
    <scope>NUCLEOTIDE SEQUENCE [LARGE SCALE GENOMIC DNA]</scope>
    <source>
        <strain evidence="1">Up_M1</strain>
        <tissue evidence="1">Testis</tissue>
    </source>
</reference>
<name>A0ABD0XF94_UMBPY</name>
<keyword evidence="2" id="KW-1185">Reference proteome</keyword>
<dbReference type="InterPro" id="IPR011011">
    <property type="entry name" value="Znf_FYVE_PHD"/>
</dbReference>